<dbReference type="InterPro" id="IPR002490">
    <property type="entry name" value="V-ATPase_116kDa_su"/>
</dbReference>
<sequence>MAVEKMEMVNIIGHMENVDEIAKKIILSSSVHMVNSITEINQNNFPILQAQDEVDALIDYNYIRQYNSKKDIGSVEAKLRAICEIFEIKNKVYLSHIRESYNFQEDIKAIDEIYQIVEEKHERLLSLNKENDELMILEEYLSYLKHIDINLSELMGMKYMKMKLGKLSKYNMDKLKKNYENISAIVFKLYTDIEYVLVLIVVPQSVEIEVDRVLKSLNFDEYIPAVKYEGSPAEWIEKLNIRKQQIESEIRYIKSCLLDIKHKYMKDIQKYCSRLAMEFKIEELKSHIACTREFFYLTGWVPIYKKKVLLNSLGECQDKLIIIFKEVKETREGLEPPTCLKNTKLLKPFETIVKLYGIPSYRELDPTAFLGISYMLLFGIMFGDVGQGFCLFLAGEFLYRIKKRVNLGGVLVRLGFSSTIFGFLYGSIFGFEDILENYVLKPIRPMENINSMLIGAVVFGVILLSVGFIYNLANSYKNRDIEEGLLGRNGLAGLMFYWILFYYVVSRVMAMETFIPGELITIILVSLLIVMLLKEPLANLIKGVRPLYSESKADYYIEGGFGVVETLLTMFSNTVSFIRVGAFAINHVGLFIAFDTLSKMMSNRAESALVIVLGNLVIIGLEGLIVFIQGLRLEYYELFSKYYSGAGYEYSPCHLEGIAHSKKRRRNINIKSRKSIQINI</sequence>
<dbReference type="PANTHER" id="PTHR11629:SF63">
    <property type="entry name" value="V-TYPE PROTON ATPASE SUBUNIT A"/>
    <property type="match status" value="1"/>
</dbReference>
<reference evidence="9 10" key="1">
    <citation type="submission" date="2019-03" db="EMBL/GenBank/DDBJ databases">
        <title>Genomic Encyclopedia of Type Strains, Phase IV (KMG-IV): sequencing the most valuable type-strain genomes for metagenomic binning, comparative biology and taxonomic classification.</title>
        <authorList>
            <person name="Goeker M."/>
        </authorList>
    </citation>
    <scope>NUCLEOTIDE SEQUENCE [LARGE SCALE GENOMIC DNA]</scope>
    <source>
        <strain evidence="9 10">DSM 24455</strain>
    </source>
</reference>
<evidence type="ECO:0000256" key="8">
    <source>
        <dbReference type="SAM" id="Phobius"/>
    </source>
</evidence>
<feature type="transmembrane region" description="Helical" evidence="8">
    <location>
        <begin position="410"/>
        <end position="431"/>
    </location>
</feature>
<feature type="transmembrane region" description="Helical" evidence="8">
    <location>
        <begin position="485"/>
        <end position="503"/>
    </location>
</feature>
<keyword evidence="6" id="KW-0406">Ion transport</keyword>
<dbReference type="GO" id="GO:0007035">
    <property type="term" value="P:vacuolar acidification"/>
    <property type="evidence" value="ECO:0007669"/>
    <property type="project" value="TreeGrafter"/>
</dbReference>
<evidence type="ECO:0000256" key="2">
    <source>
        <dbReference type="ARBA" id="ARBA00009904"/>
    </source>
</evidence>
<gene>
    <name evidence="9" type="ORF">EDD71_1171</name>
</gene>
<dbReference type="Gene3D" id="3.30.70.2170">
    <property type="match status" value="1"/>
</dbReference>
<dbReference type="Gene3D" id="3.30.70.2750">
    <property type="match status" value="1"/>
</dbReference>
<feature type="transmembrane region" description="Helical" evidence="8">
    <location>
        <begin position="451"/>
        <end position="473"/>
    </location>
</feature>
<accession>A0A4R7KBL6</accession>
<feature type="transmembrane region" description="Helical" evidence="8">
    <location>
        <begin position="374"/>
        <end position="398"/>
    </location>
</feature>
<dbReference type="Pfam" id="PF01496">
    <property type="entry name" value="V_ATPase_I"/>
    <property type="match status" value="1"/>
</dbReference>
<keyword evidence="4 8" id="KW-0812">Transmembrane</keyword>
<evidence type="ECO:0000256" key="7">
    <source>
        <dbReference type="ARBA" id="ARBA00023136"/>
    </source>
</evidence>
<comment type="subcellular location">
    <subcellularLocation>
        <location evidence="1">Membrane</location>
        <topology evidence="1">Multi-pass membrane protein</topology>
    </subcellularLocation>
</comment>
<dbReference type="Gene3D" id="1.20.1460.20">
    <property type="match status" value="1"/>
</dbReference>
<name>A0A4R7KBL6_9CLOT</name>
<feature type="transmembrane region" description="Helical" evidence="8">
    <location>
        <begin position="577"/>
        <end position="597"/>
    </location>
</feature>
<keyword evidence="7 8" id="KW-0472">Membrane</keyword>
<evidence type="ECO:0000256" key="6">
    <source>
        <dbReference type="ARBA" id="ARBA00023065"/>
    </source>
</evidence>
<dbReference type="GO" id="GO:0033179">
    <property type="term" value="C:proton-transporting V-type ATPase, V0 domain"/>
    <property type="evidence" value="ECO:0007669"/>
    <property type="project" value="InterPro"/>
</dbReference>
<evidence type="ECO:0000256" key="1">
    <source>
        <dbReference type="ARBA" id="ARBA00004141"/>
    </source>
</evidence>
<dbReference type="EMBL" id="SOAZ01000017">
    <property type="protein sequence ID" value="TDT51866.1"/>
    <property type="molecule type" value="Genomic_DNA"/>
</dbReference>
<dbReference type="AlphaFoldDB" id="A0A4R7KBL6"/>
<evidence type="ECO:0000313" key="10">
    <source>
        <dbReference type="Proteomes" id="UP000295325"/>
    </source>
</evidence>
<dbReference type="GO" id="GO:0016471">
    <property type="term" value="C:vacuolar proton-transporting V-type ATPase complex"/>
    <property type="evidence" value="ECO:0007669"/>
    <property type="project" value="TreeGrafter"/>
</dbReference>
<evidence type="ECO:0000256" key="4">
    <source>
        <dbReference type="ARBA" id="ARBA00022692"/>
    </source>
</evidence>
<evidence type="ECO:0000256" key="5">
    <source>
        <dbReference type="ARBA" id="ARBA00022989"/>
    </source>
</evidence>
<comment type="caution">
    <text evidence="9">The sequence shown here is derived from an EMBL/GenBank/DDBJ whole genome shotgun (WGS) entry which is preliminary data.</text>
</comment>
<feature type="transmembrane region" description="Helical" evidence="8">
    <location>
        <begin position="515"/>
        <end position="533"/>
    </location>
</feature>
<keyword evidence="3" id="KW-0813">Transport</keyword>
<protein>
    <submittedName>
        <fullName evidence="9">V/A-type H+-transporting ATPase subunit I</fullName>
    </submittedName>
</protein>
<organism evidence="9 10">
    <name type="scientific">Fonticella tunisiensis</name>
    <dbReference type="NCBI Taxonomy" id="1096341"/>
    <lineage>
        <taxon>Bacteria</taxon>
        <taxon>Bacillati</taxon>
        <taxon>Bacillota</taxon>
        <taxon>Clostridia</taxon>
        <taxon>Eubacteriales</taxon>
        <taxon>Clostridiaceae</taxon>
        <taxon>Fonticella</taxon>
    </lineage>
</organism>
<keyword evidence="10" id="KW-1185">Reference proteome</keyword>
<dbReference type="GO" id="GO:0046961">
    <property type="term" value="F:proton-transporting ATPase activity, rotational mechanism"/>
    <property type="evidence" value="ECO:0007669"/>
    <property type="project" value="InterPro"/>
</dbReference>
<dbReference type="Proteomes" id="UP000295325">
    <property type="component" value="Unassembled WGS sequence"/>
</dbReference>
<keyword evidence="5 8" id="KW-1133">Transmembrane helix</keyword>
<evidence type="ECO:0000256" key="3">
    <source>
        <dbReference type="ARBA" id="ARBA00022448"/>
    </source>
</evidence>
<evidence type="ECO:0000313" key="9">
    <source>
        <dbReference type="EMBL" id="TDT51866.1"/>
    </source>
</evidence>
<dbReference type="GO" id="GO:0051117">
    <property type="term" value="F:ATPase binding"/>
    <property type="evidence" value="ECO:0007669"/>
    <property type="project" value="TreeGrafter"/>
</dbReference>
<dbReference type="PANTHER" id="PTHR11629">
    <property type="entry name" value="VACUOLAR PROTON ATPASES"/>
    <property type="match status" value="1"/>
</dbReference>
<comment type="similarity">
    <text evidence="2">Belongs to the V-ATPase 116 kDa subunit family.</text>
</comment>
<feature type="transmembrane region" description="Helical" evidence="8">
    <location>
        <begin position="609"/>
        <end position="631"/>
    </location>
</feature>
<dbReference type="OrthoDB" id="9803814at2"/>
<dbReference type="RefSeq" id="WP_133628601.1">
    <property type="nucleotide sequence ID" value="NZ_SOAZ01000017.1"/>
</dbReference>
<proteinExistence type="inferred from homology"/>